<dbReference type="GO" id="GO:0005886">
    <property type="term" value="C:plasma membrane"/>
    <property type="evidence" value="ECO:0007669"/>
    <property type="project" value="UniProtKB-SubCell"/>
</dbReference>
<keyword evidence="11" id="KW-1185">Reference proteome</keyword>
<evidence type="ECO:0000256" key="2">
    <source>
        <dbReference type="ARBA" id="ARBA00022475"/>
    </source>
</evidence>
<evidence type="ECO:0000256" key="1">
    <source>
        <dbReference type="ARBA" id="ARBA00004651"/>
    </source>
</evidence>
<dbReference type="InterPro" id="IPR013426">
    <property type="entry name" value="EpsH-like"/>
</dbReference>
<dbReference type="NCBIfam" id="TIGR02602">
    <property type="entry name" value="8TM_EpsH"/>
    <property type="match status" value="1"/>
</dbReference>
<protein>
    <submittedName>
        <fullName evidence="10">Exosortase</fullName>
    </submittedName>
</protein>
<dbReference type="NCBIfam" id="NF033780">
    <property type="entry name" value="exosort_XrtU_C"/>
    <property type="match status" value="1"/>
</dbReference>
<comment type="caution">
    <text evidence="10">The sequence shown here is derived from an EMBL/GenBank/DDBJ whole genome shotgun (WGS) entry which is preliminary data.</text>
</comment>
<feature type="transmembrane region" description="Helical" evidence="9">
    <location>
        <begin position="228"/>
        <end position="248"/>
    </location>
</feature>
<evidence type="ECO:0000256" key="9">
    <source>
        <dbReference type="SAM" id="Phobius"/>
    </source>
</evidence>
<evidence type="ECO:0000256" key="3">
    <source>
        <dbReference type="ARBA" id="ARBA00022670"/>
    </source>
</evidence>
<feature type="transmembrane region" description="Helical" evidence="9">
    <location>
        <begin position="198"/>
        <end position="221"/>
    </location>
</feature>
<dbReference type="Proteomes" id="UP000536179">
    <property type="component" value="Unassembled WGS sequence"/>
</dbReference>
<proteinExistence type="predicted"/>
<evidence type="ECO:0000256" key="7">
    <source>
        <dbReference type="ARBA" id="ARBA00023136"/>
    </source>
</evidence>
<keyword evidence="2" id="KW-1003">Cell membrane</keyword>
<gene>
    <name evidence="10" type="ORF">FHS27_002116</name>
</gene>
<dbReference type="RefSeq" id="WP_184304716.1">
    <property type="nucleotide sequence ID" value="NZ_JACHXU010000006.1"/>
</dbReference>
<dbReference type="NCBIfam" id="TIGR04178">
    <property type="entry name" value="exo_archaeo"/>
    <property type="match status" value="1"/>
</dbReference>
<keyword evidence="7 9" id="KW-0472">Membrane</keyword>
<dbReference type="AlphaFoldDB" id="A0A7W5DY40"/>
<name>A0A7W5DY40_9BACT</name>
<keyword evidence="3" id="KW-0645">Protease</keyword>
<evidence type="ECO:0000313" key="11">
    <source>
        <dbReference type="Proteomes" id="UP000536179"/>
    </source>
</evidence>
<evidence type="ECO:0000256" key="5">
    <source>
        <dbReference type="ARBA" id="ARBA00022801"/>
    </source>
</evidence>
<dbReference type="InterPro" id="IPR019127">
    <property type="entry name" value="Exosortase"/>
</dbReference>
<dbReference type="GO" id="GO:0006508">
    <property type="term" value="P:proteolysis"/>
    <property type="evidence" value="ECO:0007669"/>
    <property type="project" value="UniProtKB-KW"/>
</dbReference>
<reference evidence="10 11" key="1">
    <citation type="submission" date="2020-08" db="EMBL/GenBank/DDBJ databases">
        <title>Genomic Encyclopedia of Type Strains, Phase III (KMG-III): the genomes of soil and plant-associated and newly described type strains.</title>
        <authorList>
            <person name="Whitman W."/>
        </authorList>
    </citation>
    <scope>NUCLEOTIDE SEQUENCE [LARGE SCALE GENOMIC DNA]</scope>
    <source>
        <strain evidence="10 11">CECT 8075</strain>
    </source>
</reference>
<dbReference type="Pfam" id="PF09721">
    <property type="entry name" value="Exosortase_EpsH"/>
    <property type="match status" value="1"/>
</dbReference>
<feature type="region of interest" description="Disordered" evidence="8">
    <location>
        <begin position="591"/>
        <end position="622"/>
    </location>
</feature>
<feature type="transmembrane region" description="Helical" evidence="9">
    <location>
        <begin position="35"/>
        <end position="55"/>
    </location>
</feature>
<feature type="transmembrane region" description="Helical" evidence="9">
    <location>
        <begin position="91"/>
        <end position="109"/>
    </location>
</feature>
<evidence type="ECO:0000256" key="8">
    <source>
        <dbReference type="SAM" id="MobiDB-lite"/>
    </source>
</evidence>
<accession>A0A7W5DY40</accession>
<evidence type="ECO:0000313" key="10">
    <source>
        <dbReference type="EMBL" id="MBB3206307.1"/>
    </source>
</evidence>
<sequence length="622" mass="68700">MTAQTPQDSQSNDRRAENVLQLSSDPNETPWHLSVWTWFWGGLLACGLPMLVIYFSRMWRLTHYQYFPFAILAVLWLAWTRSDRRFYPPMSWISITCVSLGGIALVGGWSLRSPWMVAIAFFFFAAGCLNVMRGPLDKSLLALALPLALLVRLPLGYDSLIVLWLQPITTQLSSLLIDVAGVPHAVDNNVIQLVNRDLFVAEACSGIQSVFTLAFLSTLLIAVYRRRLWLAPFYLVIACVLAVAGNVLRVTTVAVVDHALGWDWAEGWSHDLLGYLTLGISALFLISFDRLITSVLHPTGEAIVASKSNPIIRIWNACVDDGSLENAADAYYRAGMTSHAPVTINRSPRILSMINVAQSQTVLFAIALISLSFLGVTTVRAFSVERMQFEGGAGMFVDGLIIEPNNGEIESYGTAFDLSDRLTSRDGENPILGRNSDVWSYSTPTQDDGRLTGQFVMSQTYQGFHELCLCYENKDWELLNRDLRDPTPAGDVESDVPLAYAVFRTPQGGRGHLWYASITESGKQPHPPARPGRLGSRFADAFDATSDVSEPVMMLQIWVTSADPLEPSSLEKVTEDFALLRGRIAERVRELNSTKTVAPQTIPPANNAAETTPSDADESEEA</sequence>
<feature type="transmembrane region" description="Helical" evidence="9">
    <location>
        <begin position="362"/>
        <end position="382"/>
    </location>
</feature>
<evidence type="ECO:0000256" key="4">
    <source>
        <dbReference type="ARBA" id="ARBA00022692"/>
    </source>
</evidence>
<keyword evidence="6 9" id="KW-1133">Transmembrane helix</keyword>
<feature type="transmembrane region" description="Helical" evidence="9">
    <location>
        <begin position="115"/>
        <end position="132"/>
    </location>
</feature>
<keyword evidence="5" id="KW-0378">Hydrolase</keyword>
<feature type="transmembrane region" description="Helical" evidence="9">
    <location>
        <begin position="268"/>
        <end position="288"/>
    </location>
</feature>
<dbReference type="EMBL" id="JACHXU010000006">
    <property type="protein sequence ID" value="MBB3206307.1"/>
    <property type="molecule type" value="Genomic_DNA"/>
</dbReference>
<dbReference type="GO" id="GO:0008233">
    <property type="term" value="F:peptidase activity"/>
    <property type="evidence" value="ECO:0007669"/>
    <property type="project" value="UniProtKB-KW"/>
</dbReference>
<evidence type="ECO:0000256" key="6">
    <source>
        <dbReference type="ARBA" id="ARBA00022989"/>
    </source>
</evidence>
<keyword evidence="4 9" id="KW-0812">Transmembrane</keyword>
<organism evidence="10 11">
    <name type="scientific">Aporhodopirellula rubra</name>
    <dbReference type="NCBI Taxonomy" id="980271"/>
    <lineage>
        <taxon>Bacteria</taxon>
        <taxon>Pseudomonadati</taxon>
        <taxon>Planctomycetota</taxon>
        <taxon>Planctomycetia</taxon>
        <taxon>Pirellulales</taxon>
        <taxon>Pirellulaceae</taxon>
        <taxon>Aporhodopirellula</taxon>
    </lineage>
</organism>
<dbReference type="InterPro" id="IPR026392">
    <property type="entry name" value="Exo/Archaeosortase_dom"/>
</dbReference>
<feature type="transmembrane region" description="Helical" evidence="9">
    <location>
        <begin position="61"/>
        <end position="79"/>
    </location>
</feature>
<comment type="subcellular location">
    <subcellularLocation>
        <location evidence="1">Cell membrane</location>
        <topology evidence="1">Multi-pass membrane protein</topology>
    </subcellularLocation>
</comment>